<dbReference type="EMBL" id="AJWK01016515">
    <property type="status" value="NOT_ANNOTATED_CDS"/>
    <property type="molecule type" value="Genomic_DNA"/>
</dbReference>
<evidence type="ECO:0000313" key="2">
    <source>
        <dbReference type="Proteomes" id="UP000092461"/>
    </source>
</evidence>
<dbReference type="EnsemblMetazoa" id="LLOJ005190-RA">
    <property type="protein sequence ID" value="LLOJ005190-PA"/>
    <property type="gene ID" value="LLOJ005190"/>
</dbReference>
<sequence length="67" mass="7824">MDEDEGNALEEFSSELEEHLYSKIHHGQYRLELQRKLPWLAIHEKEISDSASVTSVATTESFDFNFH</sequence>
<reference evidence="1" key="1">
    <citation type="submission" date="2020-05" db="UniProtKB">
        <authorList>
            <consortium name="EnsemblMetazoa"/>
        </authorList>
    </citation>
    <scope>IDENTIFICATION</scope>
    <source>
        <strain evidence="1">Jacobina</strain>
    </source>
</reference>
<proteinExistence type="predicted"/>
<name>A0A1B0CKQ3_LUTLO</name>
<accession>A0A1B0CKQ3</accession>
<organism evidence="1 2">
    <name type="scientific">Lutzomyia longipalpis</name>
    <name type="common">Sand fly</name>
    <dbReference type="NCBI Taxonomy" id="7200"/>
    <lineage>
        <taxon>Eukaryota</taxon>
        <taxon>Metazoa</taxon>
        <taxon>Ecdysozoa</taxon>
        <taxon>Arthropoda</taxon>
        <taxon>Hexapoda</taxon>
        <taxon>Insecta</taxon>
        <taxon>Pterygota</taxon>
        <taxon>Neoptera</taxon>
        <taxon>Endopterygota</taxon>
        <taxon>Diptera</taxon>
        <taxon>Nematocera</taxon>
        <taxon>Psychodoidea</taxon>
        <taxon>Psychodidae</taxon>
        <taxon>Lutzomyia</taxon>
        <taxon>Lutzomyia</taxon>
    </lineage>
</organism>
<dbReference type="EMBL" id="AJWK01016514">
    <property type="status" value="NOT_ANNOTATED_CDS"/>
    <property type="molecule type" value="Genomic_DNA"/>
</dbReference>
<dbReference type="Proteomes" id="UP000092461">
    <property type="component" value="Unassembled WGS sequence"/>
</dbReference>
<dbReference type="VEuPathDB" id="VectorBase:LLOJ005190"/>
<protein>
    <submittedName>
        <fullName evidence="1">Uncharacterized protein</fullName>
    </submittedName>
</protein>
<dbReference type="AlphaFoldDB" id="A0A1B0CKQ3"/>
<keyword evidence="2" id="KW-1185">Reference proteome</keyword>
<evidence type="ECO:0000313" key="1">
    <source>
        <dbReference type="EnsemblMetazoa" id="LLOJ005190-PA"/>
    </source>
</evidence>